<reference evidence="2 3" key="1">
    <citation type="submission" date="2017-09" db="EMBL/GenBank/DDBJ databases">
        <title>Depth-based differentiation of microbial function through sediment-hosted aquifers and enrichment of novel symbionts in the deep terrestrial subsurface.</title>
        <authorList>
            <person name="Probst A.J."/>
            <person name="Ladd B."/>
            <person name="Jarett J.K."/>
            <person name="Geller-Mcgrath D.E."/>
            <person name="Sieber C.M."/>
            <person name="Emerson J.B."/>
            <person name="Anantharaman K."/>
            <person name="Thomas B.C."/>
            <person name="Malmstrom R."/>
            <person name="Stieglmeier M."/>
            <person name="Klingl A."/>
            <person name="Woyke T."/>
            <person name="Ryan C.M."/>
            <person name="Banfield J.F."/>
        </authorList>
    </citation>
    <scope>NUCLEOTIDE SEQUENCE [LARGE SCALE GENOMIC DNA]</scope>
    <source>
        <strain evidence="2">CG15_BIG_FIL_POST_REV_8_21_14_020_45_12</strain>
    </source>
</reference>
<comment type="caution">
    <text evidence="2">The sequence shown here is derived from an EMBL/GenBank/DDBJ whole genome shotgun (WGS) entry which is preliminary data.</text>
</comment>
<evidence type="ECO:0000313" key="2">
    <source>
        <dbReference type="EMBL" id="PIW37395.1"/>
    </source>
</evidence>
<name>A0A2M7H585_9BACT</name>
<sequence length="133" mass="13217">MHQRPEPTAVRAREPFGGQDGHLAGLAVIVAEVSGAGHEDIEPPRAVRVSPEAVGVTGFPRLEDADPDPVGGLEGFHEAGVGPHLANAEGGASIPVGEILEADLRAGTAPALVTAGVVAGGLVVAALGHGRPP</sequence>
<evidence type="ECO:0000313" key="3">
    <source>
        <dbReference type="Proteomes" id="UP000230292"/>
    </source>
</evidence>
<gene>
    <name evidence="2" type="ORF">COW24_00465</name>
</gene>
<proteinExistence type="predicted"/>
<dbReference type="Proteomes" id="UP000230292">
    <property type="component" value="Unassembled WGS sequence"/>
</dbReference>
<feature type="region of interest" description="Disordered" evidence="1">
    <location>
        <begin position="58"/>
        <end position="84"/>
    </location>
</feature>
<accession>A0A2M7H585</accession>
<evidence type="ECO:0000256" key="1">
    <source>
        <dbReference type="SAM" id="MobiDB-lite"/>
    </source>
</evidence>
<dbReference type="EMBL" id="PFGC01000007">
    <property type="protein sequence ID" value="PIW37395.1"/>
    <property type="molecule type" value="Genomic_DNA"/>
</dbReference>
<protein>
    <submittedName>
        <fullName evidence="2">Uncharacterized protein</fullName>
    </submittedName>
</protein>
<organism evidence="2 3">
    <name type="scientific">Candidatus Kerfeldbacteria bacterium CG15_BIG_FIL_POST_REV_8_21_14_020_45_12</name>
    <dbReference type="NCBI Taxonomy" id="2014247"/>
    <lineage>
        <taxon>Bacteria</taxon>
        <taxon>Candidatus Kerfeldiibacteriota</taxon>
    </lineage>
</organism>
<dbReference type="AlphaFoldDB" id="A0A2M7H585"/>